<evidence type="ECO:0000313" key="2">
    <source>
        <dbReference type="Proteomes" id="UP000266305"/>
    </source>
</evidence>
<dbReference type="EMBL" id="QWGP01000001">
    <property type="protein sequence ID" value="RHZ98604.1"/>
    <property type="molecule type" value="Genomic_DNA"/>
</dbReference>
<reference evidence="1 2" key="1">
    <citation type="submission" date="2018-08" db="EMBL/GenBank/DDBJ databases">
        <title>Draft genome sequence of Rhodobacter sphaeroides FY.</title>
        <authorList>
            <person name="Rayyan A."/>
            <person name="Meyer T.E."/>
            <person name="Kyndt J.A."/>
        </authorList>
    </citation>
    <scope>NUCLEOTIDE SEQUENCE [LARGE SCALE GENOMIC DNA]</scope>
    <source>
        <strain evidence="1 2">FY</strain>
    </source>
</reference>
<dbReference type="Proteomes" id="UP000266305">
    <property type="component" value="Unassembled WGS sequence"/>
</dbReference>
<name>A0AAX1URN1_CERSP</name>
<accession>A0AAX1URN1</accession>
<organism evidence="1 2">
    <name type="scientific">Cereibacter sphaeroides</name>
    <name type="common">Rhodobacter sphaeroides</name>
    <dbReference type="NCBI Taxonomy" id="1063"/>
    <lineage>
        <taxon>Bacteria</taxon>
        <taxon>Pseudomonadati</taxon>
        <taxon>Pseudomonadota</taxon>
        <taxon>Alphaproteobacteria</taxon>
        <taxon>Rhodobacterales</taxon>
        <taxon>Paracoccaceae</taxon>
        <taxon>Cereibacter</taxon>
    </lineage>
</organism>
<dbReference type="AlphaFoldDB" id="A0AAX1URN1"/>
<evidence type="ECO:0000313" key="1">
    <source>
        <dbReference type="EMBL" id="RHZ98604.1"/>
    </source>
</evidence>
<comment type="caution">
    <text evidence="1">The sequence shown here is derived from an EMBL/GenBank/DDBJ whole genome shotgun (WGS) entry which is preliminary data.</text>
</comment>
<protein>
    <submittedName>
        <fullName evidence="1">Uncharacterized protein</fullName>
    </submittedName>
</protein>
<sequence>MTEPSRFLDALVRRFGPRDARAGRGSEPCPCERATYMVRLPLDIPEDQMPTDMPLYPAIAMRGAFKVPSRVLPATGAA</sequence>
<proteinExistence type="predicted"/>
<gene>
    <name evidence="1" type="ORF">D1114_00500</name>
</gene>